<name>A0A078AXY5_STYLE</name>
<evidence type="ECO:0000256" key="3">
    <source>
        <dbReference type="ARBA" id="ARBA00023242"/>
    </source>
</evidence>
<comment type="subcellular location">
    <subcellularLocation>
        <location evidence="1">Nucleus</location>
    </subcellularLocation>
</comment>
<evidence type="ECO:0000313" key="6">
    <source>
        <dbReference type="Proteomes" id="UP000039865"/>
    </source>
</evidence>
<sequence length="234" mass="27745">MSQSDSEHSNQDVSEEIEDISAEQEVQIQKNQSDKGVCYLPRIPPFMNPNNLRKLLTDHVKKQRRKSGGNHKTKYVEGWVEFAKKQEAKLCALALNGTQIGGKKRHNLFYDDMWTIKYLPKFKWQNLTEKLAYDQKVREQRLKAQSNQAKKEINFYMDKVDLKKKLDKMEEKKTQRLEKINQKVDVESDGDDDQNDNAGGELPHEKKKKKNMMKIMKYNQRKRREFKQREPVLE</sequence>
<dbReference type="FunCoup" id="A0A078AXY5">
    <property type="interactions" value="490"/>
</dbReference>
<evidence type="ECO:0000313" key="5">
    <source>
        <dbReference type="EMBL" id="CDW87034.1"/>
    </source>
</evidence>
<dbReference type="PANTHER" id="PTHR12311">
    <property type="entry name" value="ACTIVATOR OF BASAL TRANSCRIPTION 1"/>
    <property type="match status" value="1"/>
</dbReference>
<proteinExistence type="predicted"/>
<dbReference type="GO" id="GO:0000447">
    <property type="term" value="P:endonucleolytic cleavage in ITS1 to separate SSU-rRNA from 5.8S rRNA and LSU-rRNA from tricistronic rRNA transcript (SSU-rRNA, 5.8S rRNA, LSU-rRNA)"/>
    <property type="evidence" value="ECO:0007669"/>
    <property type="project" value="TreeGrafter"/>
</dbReference>
<feature type="region of interest" description="Disordered" evidence="4">
    <location>
        <begin position="171"/>
        <end position="234"/>
    </location>
</feature>
<dbReference type="EMBL" id="CCKQ01015228">
    <property type="protein sequence ID" value="CDW87034.1"/>
    <property type="molecule type" value="Genomic_DNA"/>
</dbReference>
<dbReference type="InterPro" id="IPR039119">
    <property type="entry name" value="ABT1/Esf2"/>
</dbReference>
<dbReference type="InterPro" id="IPR035979">
    <property type="entry name" value="RBD_domain_sf"/>
</dbReference>
<organism evidence="5 6">
    <name type="scientific">Stylonychia lemnae</name>
    <name type="common">Ciliate</name>
    <dbReference type="NCBI Taxonomy" id="5949"/>
    <lineage>
        <taxon>Eukaryota</taxon>
        <taxon>Sar</taxon>
        <taxon>Alveolata</taxon>
        <taxon>Ciliophora</taxon>
        <taxon>Intramacronucleata</taxon>
        <taxon>Spirotrichea</taxon>
        <taxon>Stichotrichia</taxon>
        <taxon>Sporadotrichida</taxon>
        <taxon>Oxytrichidae</taxon>
        <taxon>Stylonychinae</taxon>
        <taxon>Stylonychia</taxon>
    </lineage>
</organism>
<dbReference type="OrthoDB" id="287393at2759"/>
<dbReference type="OMA" id="PNGSWAF"/>
<evidence type="ECO:0008006" key="7">
    <source>
        <dbReference type="Google" id="ProtNLM"/>
    </source>
</evidence>
<gene>
    <name evidence="5" type="primary">Contig1671.g1817</name>
    <name evidence="5" type="ORF">STYLEM_16136</name>
</gene>
<keyword evidence="6" id="KW-1185">Reference proteome</keyword>
<dbReference type="InterPro" id="IPR034353">
    <property type="entry name" value="ABT1/ESF2_RRM"/>
</dbReference>
<dbReference type="CDD" id="cd12263">
    <property type="entry name" value="RRM_ABT1_like"/>
    <property type="match status" value="1"/>
</dbReference>
<feature type="compositionally biased region" description="Basic and acidic residues" evidence="4">
    <location>
        <begin position="1"/>
        <end position="10"/>
    </location>
</feature>
<evidence type="ECO:0000256" key="1">
    <source>
        <dbReference type="ARBA" id="ARBA00004123"/>
    </source>
</evidence>
<dbReference type="GO" id="GO:0000480">
    <property type="term" value="P:endonucleolytic cleavage in 5'-ETS of tricistronic rRNA transcript (SSU-rRNA, 5.8S rRNA, LSU-rRNA)"/>
    <property type="evidence" value="ECO:0007669"/>
    <property type="project" value="TreeGrafter"/>
</dbReference>
<dbReference type="GO" id="GO:0034462">
    <property type="term" value="P:small-subunit processome assembly"/>
    <property type="evidence" value="ECO:0007669"/>
    <property type="project" value="TreeGrafter"/>
</dbReference>
<reference evidence="5 6" key="1">
    <citation type="submission" date="2014-06" db="EMBL/GenBank/DDBJ databases">
        <authorList>
            <person name="Swart Estienne"/>
        </authorList>
    </citation>
    <scope>NUCLEOTIDE SEQUENCE [LARGE SCALE GENOMIC DNA]</scope>
    <source>
        <strain evidence="5 6">130c</strain>
    </source>
</reference>
<dbReference type="PANTHER" id="PTHR12311:SF7">
    <property type="entry name" value="ACTIVATOR OF BASAL TRANSCRIPTION 1"/>
    <property type="match status" value="1"/>
</dbReference>
<keyword evidence="3" id="KW-0539">Nucleus</keyword>
<accession>A0A078AXY5</accession>
<keyword evidence="2" id="KW-0694">RNA-binding</keyword>
<feature type="region of interest" description="Disordered" evidence="4">
    <location>
        <begin position="1"/>
        <end position="31"/>
    </location>
</feature>
<feature type="compositionally biased region" description="Acidic residues" evidence="4">
    <location>
        <begin position="13"/>
        <end position="22"/>
    </location>
</feature>
<feature type="compositionally biased region" description="Basic and acidic residues" evidence="4">
    <location>
        <begin position="171"/>
        <end position="186"/>
    </location>
</feature>
<protein>
    <recommendedName>
        <fullName evidence="7">Pre-rRNA-processing protein ESF2</fullName>
    </recommendedName>
</protein>
<dbReference type="GO" id="GO:0000472">
    <property type="term" value="P:endonucleolytic cleavage to generate mature 5'-end of SSU-rRNA from (SSU-rRNA, 5.8S rRNA, LSU-rRNA)"/>
    <property type="evidence" value="ECO:0007669"/>
    <property type="project" value="TreeGrafter"/>
</dbReference>
<dbReference type="GO" id="GO:0005730">
    <property type="term" value="C:nucleolus"/>
    <property type="evidence" value="ECO:0007669"/>
    <property type="project" value="TreeGrafter"/>
</dbReference>
<dbReference type="GO" id="GO:0003723">
    <property type="term" value="F:RNA binding"/>
    <property type="evidence" value="ECO:0007669"/>
    <property type="project" value="UniProtKB-KW"/>
</dbReference>
<dbReference type="SUPFAM" id="SSF54928">
    <property type="entry name" value="RNA-binding domain, RBD"/>
    <property type="match status" value="1"/>
</dbReference>
<dbReference type="Proteomes" id="UP000039865">
    <property type="component" value="Unassembled WGS sequence"/>
</dbReference>
<evidence type="ECO:0000256" key="4">
    <source>
        <dbReference type="SAM" id="MobiDB-lite"/>
    </source>
</evidence>
<evidence type="ECO:0000256" key="2">
    <source>
        <dbReference type="ARBA" id="ARBA00022884"/>
    </source>
</evidence>
<dbReference type="InParanoid" id="A0A078AXY5"/>
<dbReference type="AlphaFoldDB" id="A0A078AXY5"/>